<dbReference type="GeneID" id="55604615"/>
<dbReference type="KEGG" id="vg:55604615"/>
<evidence type="ECO:0000313" key="2">
    <source>
        <dbReference type="Proteomes" id="UP000226092"/>
    </source>
</evidence>
<sequence length="102" mass="11789">MKNLIALLAVIGLVGCVPKVVHQETYRDTVVVTEFVKRHKRQRIKVRTSDGILINQYVAKRCSGCYAYKGDKFSVTVTKKTWDDGDVTYSINRYETKEFLRK</sequence>
<dbReference type="Proteomes" id="UP000226092">
    <property type="component" value="Segment"/>
</dbReference>
<proteinExistence type="predicted"/>
<accession>A0A223LE30</accession>
<dbReference type="RefSeq" id="YP_009834548.1">
    <property type="nucleotide sequence ID" value="NC_048673.1"/>
</dbReference>
<name>A0A223LE30_9CAUD</name>
<keyword evidence="2" id="KW-1185">Reference proteome</keyword>
<reference evidence="1 2" key="1">
    <citation type="submission" date="2017-07" db="EMBL/GenBank/DDBJ databases">
        <title>In vitro design and evaluation of phage cocktails against multidrug-resistant Aeromonas salmonicida.</title>
        <authorList>
            <person name="Chen L."/>
            <person name="Yuan S."/>
            <person name="Ma Y."/>
        </authorList>
    </citation>
    <scope>NUCLEOTIDE SEQUENCE [LARGE SCALE GENOMIC DNA]</scope>
</reference>
<evidence type="ECO:0000313" key="1">
    <source>
        <dbReference type="EMBL" id="ASU00304.1"/>
    </source>
</evidence>
<dbReference type="EMBL" id="MF448340">
    <property type="protein sequence ID" value="ASU00304.1"/>
    <property type="molecule type" value="Genomic_DNA"/>
</dbReference>
<organism evidence="1 2">
    <name type="scientific">Aeromonas phage AS-zj</name>
    <dbReference type="NCBI Taxonomy" id="2024208"/>
    <lineage>
        <taxon>Viruses</taxon>
        <taxon>Duplodnaviria</taxon>
        <taxon>Heunggongvirae</taxon>
        <taxon>Uroviricota</taxon>
        <taxon>Caudoviricetes</taxon>
        <taxon>Pantevenvirales</taxon>
        <taxon>Straboviridae</taxon>
        <taxon>Emmerichvirinae</taxon>
        <taxon>Ceceduovirus</taxon>
        <taxon>Ceceduovirus aszj</taxon>
    </lineage>
</organism>
<protein>
    <recommendedName>
        <fullName evidence="3">Lipoprotein</fullName>
    </recommendedName>
</protein>
<dbReference type="PROSITE" id="PS51257">
    <property type="entry name" value="PROKAR_LIPOPROTEIN"/>
    <property type="match status" value="1"/>
</dbReference>
<evidence type="ECO:0008006" key="3">
    <source>
        <dbReference type="Google" id="ProtNLM"/>
    </source>
</evidence>